<gene>
    <name evidence="3" type="ORF">SDC9_185127</name>
</gene>
<evidence type="ECO:0000256" key="1">
    <source>
        <dbReference type="ARBA" id="ARBA00023267"/>
    </source>
</evidence>
<evidence type="ECO:0000259" key="2">
    <source>
        <dbReference type="PROSITE" id="PS50968"/>
    </source>
</evidence>
<dbReference type="EMBL" id="VSSQ01092349">
    <property type="protein sequence ID" value="MPN37607.1"/>
    <property type="molecule type" value="Genomic_DNA"/>
</dbReference>
<dbReference type="InterPro" id="IPR050709">
    <property type="entry name" value="Biotin_Carboxyl_Carrier/Decarb"/>
</dbReference>
<dbReference type="AlphaFoldDB" id="A0A645HEZ2"/>
<name>A0A645HEZ2_9ZZZZ</name>
<feature type="domain" description="Lipoyl-binding" evidence="2">
    <location>
        <begin position="1"/>
        <end position="71"/>
    </location>
</feature>
<dbReference type="SUPFAM" id="SSF51230">
    <property type="entry name" value="Single hybrid motif"/>
    <property type="match status" value="1"/>
</dbReference>
<accession>A0A645HEZ2</accession>
<dbReference type="PANTHER" id="PTHR45266">
    <property type="entry name" value="OXALOACETATE DECARBOXYLASE ALPHA CHAIN"/>
    <property type="match status" value="1"/>
</dbReference>
<dbReference type="InterPro" id="IPR011053">
    <property type="entry name" value="Single_hybrid_motif"/>
</dbReference>
<comment type="caution">
    <text evidence="3">The sequence shown here is derived from an EMBL/GenBank/DDBJ whole genome shotgun (WGS) entry which is preliminary data.</text>
</comment>
<keyword evidence="1" id="KW-0092">Biotin</keyword>
<dbReference type="CDD" id="cd06850">
    <property type="entry name" value="biotinyl_domain"/>
    <property type="match status" value="1"/>
</dbReference>
<proteinExistence type="predicted"/>
<evidence type="ECO:0000313" key="3">
    <source>
        <dbReference type="EMBL" id="MPN37607.1"/>
    </source>
</evidence>
<dbReference type="InterPro" id="IPR000089">
    <property type="entry name" value="Biotin_lipoyl"/>
</dbReference>
<sequence>MPTTIQSPLSGRVVNLCAEPQSAVASGDALLIVESMKMEIPVEAESAGTVVRFLVAEGDEVSEGQALVELQ</sequence>
<dbReference type="PROSITE" id="PS50968">
    <property type="entry name" value="BIOTINYL_LIPOYL"/>
    <property type="match status" value="1"/>
</dbReference>
<reference evidence="3" key="1">
    <citation type="submission" date="2019-08" db="EMBL/GenBank/DDBJ databases">
        <authorList>
            <person name="Kucharzyk K."/>
            <person name="Murdoch R.W."/>
            <person name="Higgins S."/>
            <person name="Loffler F."/>
        </authorList>
    </citation>
    <scope>NUCLEOTIDE SEQUENCE</scope>
</reference>
<dbReference type="Gene3D" id="2.40.50.100">
    <property type="match status" value="1"/>
</dbReference>
<protein>
    <recommendedName>
        <fullName evidence="2">Lipoyl-binding domain-containing protein</fullName>
    </recommendedName>
</protein>
<organism evidence="3">
    <name type="scientific">bioreactor metagenome</name>
    <dbReference type="NCBI Taxonomy" id="1076179"/>
    <lineage>
        <taxon>unclassified sequences</taxon>
        <taxon>metagenomes</taxon>
        <taxon>ecological metagenomes</taxon>
    </lineage>
</organism>
<dbReference type="PANTHER" id="PTHR45266:SF3">
    <property type="entry name" value="OXALOACETATE DECARBOXYLASE ALPHA CHAIN"/>
    <property type="match status" value="1"/>
</dbReference>
<dbReference type="Pfam" id="PF00364">
    <property type="entry name" value="Biotin_lipoyl"/>
    <property type="match status" value="1"/>
</dbReference>